<comment type="subunit">
    <text evidence="3 8">Homodimer and heterodimers.</text>
</comment>
<protein>
    <recommendedName>
        <fullName evidence="8">CASP-like protein</fullName>
    </recommendedName>
</protein>
<organism evidence="10 11">
    <name type="scientific">Zostera marina</name>
    <name type="common">Eelgrass</name>
    <dbReference type="NCBI Taxonomy" id="29655"/>
    <lineage>
        <taxon>Eukaryota</taxon>
        <taxon>Viridiplantae</taxon>
        <taxon>Streptophyta</taxon>
        <taxon>Embryophyta</taxon>
        <taxon>Tracheophyta</taxon>
        <taxon>Spermatophyta</taxon>
        <taxon>Magnoliopsida</taxon>
        <taxon>Liliopsida</taxon>
        <taxon>Zosteraceae</taxon>
        <taxon>Zostera</taxon>
    </lineage>
</organism>
<evidence type="ECO:0000313" key="10">
    <source>
        <dbReference type="EMBL" id="KMZ73764.1"/>
    </source>
</evidence>
<evidence type="ECO:0000256" key="1">
    <source>
        <dbReference type="ARBA" id="ARBA00004651"/>
    </source>
</evidence>
<keyword evidence="4 8" id="KW-1003">Cell membrane</keyword>
<feature type="transmembrane region" description="Helical" evidence="8">
    <location>
        <begin position="48"/>
        <end position="65"/>
    </location>
</feature>
<evidence type="ECO:0000259" key="9">
    <source>
        <dbReference type="Pfam" id="PF04535"/>
    </source>
</evidence>
<comment type="similarity">
    <text evidence="2 8">Belongs to the Casparian strip membrane proteins (CASP) family.</text>
</comment>
<feature type="transmembrane region" description="Helical" evidence="8">
    <location>
        <begin position="9"/>
        <end position="28"/>
    </location>
</feature>
<evidence type="ECO:0000256" key="3">
    <source>
        <dbReference type="ARBA" id="ARBA00011489"/>
    </source>
</evidence>
<reference evidence="11" key="1">
    <citation type="journal article" date="2016" name="Nature">
        <title>The genome of the seagrass Zostera marina reveals angiosperm adaptation to the sea.</title>
        <authorList>
            <person name="Olsen J.L."/>
            <person name="Rouze P."/>
            <person name="Verhelst B."/>
            <person name="Lin Y.-C."/>
            <person name="Bayer T."/>
            <person name="Collen J."/>
            <person name="Dattolo E."/>
            <person name="De Paoli E."/>
            <person name="Dittami S."/>
            <person name="Maumus F."/>
            <person name="Michel G."/>
            <person name="Kersting A."/>
            <person name="Lauritano C."/>
            <person name="Lohaus R."/>
            <person name="Toepel M."/>
            <person name="Tonon T."/>
            <person name="Vanneste K."/>
            <person name="Amirebrahimi M."/>
            <person name="Brakel J."/>
            <person name="Bostroem C."/>
            <person name="Chovatia M."/>
            <person name="Grimwood J."/>
            <person name="Jenkins J.W."/>
            <person name="Jueterbock A."/>
            <person name="Mraz A."/>
            <person name="Stam W.T."/>
            <person name="Tice H."/>
            <person name="Bornberg-Bauer E."/>
            <person name="Green P.J."/>
            <person name="Pearson G.A."/>
            <person name="Procaccini G."/>
            <person name="Duarte C.M."/>
            <person name="Schmutz J."/>
            <person name="Reusch T.B.H."/>
            <person name="Van de Peer Y."/>
        </authorList>
    </citation>
    <scope>NUCLEOTIDE SEQUENCE [LARGE SCALE GENOMIC DNA]</scope>
    <source>
        <strain evidence="11">cv. Finnish</strain>
    </source>
</reference>
<feature type="transmembrane region" description="Helical" evidence="8">
    <location>
        <begin position="142"/>
        <end position="164"/>
    </location>
</feature>
<evidence type="ECO:0000256" key="8">
    <source>
        <dbReference type="RuleBase" id="RU361233"/>
    </source>
</evidence>
<accession>A0A0K9PXW7</accession>
<feature type="domain" description="Casparian strip membrane protein" evidence="9">
    <location>
        <begin position="4"/>
        <end position="156"/>
    </location>
</feature>
<dbReference type="AlphaFoldDB" id="A0A0K9PXW7"/>
<dbReference type="InterPro" id="IPR006459">
    <property type="entry name" value="CASP/CASPL"/>
</dbReference>
<feature type="transmembrane region" description="Helical" evidence="8">
    <location>
        <begin position="102"/>
        <end position="122"/>
    </location>
</feature>
<dbReference type="InterPro" id="IPR006702">
    <property type="entry name" value="CASP_dom"/>
</dbReference>
<keyword evidence="11" id="KW-1185">Reference proteome</keyword>
<dbReference type="PANTHER" id="PTHR33573">
    <property type="entry name" value="CASP-LIKE PROTEIN 4A4"/>
    <property type="match status" value="1"/>
</dbReference>
<evidence type="ECO:0000256" key="6">
    <source>
        <dbReference type="ARBA" id="ARBA00022989"/>
    </source>
</evidence>
<keyword evidence="7 8" id="KW-0472">Membrane</keyword>
<evidence type="ECO:0000256" key="5">
    <source>
        <dbReference type="ARBA" id="ARBA00022692"/>
    </source>
</evidence>
<dbReference type="OrthoDB" id="689315at2759"/>
<dbReference type="Pfam" id="PF04535">
    <property type="entry name" value="CASP_dom"/>
    <property type="match status" value="1"/>
</dbReference>
<evidence type="ECO:0000313" key="11">
    <source>
        <dbReference type="Proteomes" id="UP000036987"/>
    </source>
</evidence>
<dbReference type="Proteomes" id="UP000036987">
    <property type="component" value="Unassembled WGS sequence"/>
</dbReference>
<keyword evidence="6 8" id="KW-1133">Transmembrane helix</keyword>
<name>A0A0K9PXW7_ZOSMR</name>
<evidence type="ECO:0000256" key="7">
    <source>
        <dbReference type="ARBA" id="ARBA00023136"/>
    </source>
</evidence>
<dbReference type="EMBL" id="LFYR01000525">
    <property type="protein sequence ID" value="KMZ73764.1"/>
    <property type="molecule type" value="Genomic_DNA"/>
</dbReference>
<comment type="caution">
    <text evidence="10">The sequence shown here is derived from an EMBL/GenBank/DDBJ whole genome shotgun (WGS) entry which is preliminary data.</text>
</comment>
<proteinExistence type="inferred from homology"/>
<dbReference type="NCBIfam" id="TIGR01569">
    <property type="entry name" value="A_tha_TIGR01569"/>
    <property type="match status" value="1"/>
</dbReference>
<dbReference type="PROSITE" id="PS51257">
    <property type="entry name" value="PROKAR_LIPOPROTEIN"/>
    <property type="match status" value="1"/>
</dbReference>
<evidence type="ECO:0000256" key="4">
    <source>
        <dbReference type="ARBA" id="ARBA00022475"/>
    </source>
</evidence>
<comment type="subcellular location">
    <subcellularLocation>
        <location evidence="1 8">Cell membrane</location>
        <topology evidence="1 8">Multi-pass membrane protein</topology>
    </subcellularLocation>
</comment>
<sequence length="182" mass="20087">MSRVFIAEGVLRLFAMCFSIGAACILGFNKETKMLLVVRTATVKDFLAFWVLTIVLSVAGGYHFLQLCKCIFQARCTVKSIETASSSCKKWEACLSLFFDQILAYVVVATVAVAIQVGLLGISGQDVFQWIKLADKYRKYSMQSAGGIGCALIASASMTLLNIISSHQFFRFYPSDTYTYTS</sequence>
<dbReference type="GO" id="GO:0005886">
    <property type="term" value="C:plasma membrane"/>
    <property type="evidence" value="ECO:0007669"/>
    <property type="project" value="UniProtKB-SubCell"/>
</dbReference>
<dbReference type="OMA" id="LARCLYM"/>
<gene>
    <name evidence="10" type="ORF">ZOSMA_140G00020</name>
</gene>
<keyword evidence="5 8" id="KW-0812">Transmembrane</keyword>
<evidence type="ECO:0000256" key="2">
    <source>
        <dbReference type="ARBA" id="ARBA00007651"/>
    </source>
</evidence>
<dbReference type="PANTHER" id="PTHR33573:SF30">
    <property type="entry name" value="CASP-LIKE PROTEIN 2C1-RELATED"/>
    <property type="match status" value="1"/>
</dbReference>